<evidence type="ECO:0000256" key="4">
    <source>
        <dbReference type="ARBA" id="ARBA00022679"/>
    </source>
</evidence>
<reference evidence="6 7" key="1">
    <citation type="submission" date="2021-03" db="EMBL/GenBank/DDBJ databases">
        <title>Genomic Encyclopedia of Type Strains, Phase IV (KMG-IV): sequencing the most valuable type-strain genomes for metagenomic binning, comparative biology and taxonomic classification.</title>
        <authorList>
            <person name="Goeker M."/>
        </authorList>
    </citation>
    <scope>NUCLEOTIDE SEQUENCE [LARGE SCALE GENOMIC DNA]</scope>
    <source>
        <strain evidence="6 7">DSM 26675</strain>
    </source>
</reference>
<evidence type="ECO:0000256" key="1">
    <source>
        <dbReference type="ARBA" id="ARBA00004776"/>
    </source>
</evidence>
<protein>
    <submittedName>
        <fullName evidence="6">GT2 family glycosyltransferase</fullName>
    </submittedName>
</protein>
<dbReference type="EMBL" id="JAGIKZ010000019">
    <property type="protein sequence ID" value="MBP2242345.1"/>
    <property type="molecule type" value="Genomic_DNA"/>
</dbReference>
<evidence type="ECO:0000259" key="5">
    <source>
        <dbReference type="Pfam" id="PF00535"/>
    </source>
</evidence>
<name>A0ABS4RHG7_9BACI</name>
<keyword evidence="4" id="KW-0808">Transferase</keyword>
<dbReference type="SUPFAM" id="SSF53448">
    <property type="entry name" value="Nucleotide-diphospho-sugar transferases"/>
    <property type="match status" value="1"/>
</dbReference>
<comment type="similarity">
    <text evidence="2">Belongs to the glycosyltransferase 2 family.</text>
</comment>
<dbReference type="Pfam" id="PF00535">
    <property type="entry name" value="Glycos_transf_2"/>
    <property type="match status" value="1"/>
</dbReference>
<organism evidence="6 7">
    <name type="scientific">Cytobacillus eiseniae</name>
    <dbReference type="NCBI Taxonomy" id="762947"/>
    <lineage>
        <taxon>Bacteria</taxon>
        <taxon>Bacillati</taxon>
        <taxon>Bacillota</taxon>
        <taxon>Bacilli</taxon>
        <taxon>Bacillales</taxon>
        <taxon>Bacillaceae</taxon>
        <taxon>Cytobacillus</taxon>
    </lineage>
</organism>
<dbReference type="PANTHER" id="PTHR43179:SF12">
    <property type="entry name" value="GALACTOFURANOSYLTRANSFERASE GLFT2"/>
    <property type="match status" value="1"/>
</dbReference>
<dbReference type="InterPro" id="IPR029044">
    <property type="entry name" value="Nucleotide-diphossugar_trans"/>
</dbReference>
<dbReference type="Proteomes" id="UP001519293">
    <property type="component" value="Unassembled WGS sequence"/>
</dbReference>
<dbReference type="PANTHER" id="PTHR43179">
    <property type="entry name" value="RHAMNOSYLTRANSFERASE WBBL"/>
    <property type="match status" value="1"/>
</dbReference>
<comment type="caution">
    <text evidence="6">The sequence shown here is derived from an EMBL/GenBank/DDBJ whole genome shotgun (WGS) entry which is preliminary data.</text>
</comment>
<dbReference type="InterPro" id="IPR001173">
    <property type="entry name" value="Glyco_trans_2-like"/>
</dbReference>
<evidence type="ECO:0000256" key="3">
    <source>
        <dbReference type="ARBA" id="ARBA00022676"/>
    </source>
</evidence>
<evidence type="ECO:0000256" key="2">
    <source>
        <dbReference type="ARBA" id="ARBA00006739"/>
    </source>
</evidence>
<proteinExistence type="inferred from homology"/>
<keyword evidence="7" id="KW-1185">Reference proteome</keyword>
<evidence type="ECO:0000313" key="7">
    <source>
        <dbReference type="Proteomes" id="UP001519293"/>
    </source>
</evidence>
<dbReference type="RefSeq" id="WP_245350111.1">
    <property type="nucleotide sequence ID" value="NZ_JAGIKZ010000019.1"/>
</dbReference>
<dbReference type="Gene3D" id="3.90.550.10">
    <property type="entry name" value="Spore Coat Polysaccharide Biosynthesis Protein SpsA, Chain A"/>
    <property type="match status" value="1"/>
</dbReference>
<accession>A0ABS4RHG7</accession>
<dbReference type="CDD" id="cd04186">
    <property type="entry name" value="GT_2_like_c"/>
    <property type="match status" value="1"/>
</dbReference>
<keyword evidence="3" id="KW-0328">Glycosyltransferase</keyword>
<gene>
    <name evidence="6" type="ORF">J2Z40_002919</name>
</gene>
<evidence type="ECO:0000313" key="6">
    <source>
        <dbReference type="EMBL" id="MBP2242345.1"/>
    </source>
</evidence>
<feature type="domain" description="Glycosyltransferase 2-like" evidence="5">
    <location>
        <begin position="11"/>
        <end position="181"/>
    </location>
</feature>
<sequence length="325" mass="37394">MNGGKLMSTISAHIVTYNSEEDIQGCIQSLLDQSYPIERIIVIDNSSNDKTVRIVKCLKGVELIENKVNNGFAGGHNQAIESSTSDYILVLNPDVRLQKEYIALLIEEMESDDSIGSATGKLYRDIQKGTLDSTGLIIKKNRRAFDRGSGLNDTGQFDSEQYIFGVSGAAAVYRKKMIEDLCVDGQFFDECFFAYKEDIDVSWRAQLLGWNSIFVSEAIAEHGRGWGEDRKRKDIPIKIRRHSYINRYFYILKNDSFVYLIKQLPCIIFYEILGISYALLKEPSLLKAWITFFTKIPLMCKKRQEIQTRKRKSTVEVYKYFKGWW</sequence>
<comment type="pathway">
    <text evidence="1">Cell wall biogenesis; cell wall polysaccharide biosynthesis.</text>
</comment>